<feature type="compositionally biased region" description="Polar residues" evidence="4">
    <location>
        <begin position="409"/>
        <end position="421"/>
    </location>
</feature>
<evidence type="ECO:0000256" key="3">
    <source>
        <dbReference type="ARBA" id="ARBA00023242"/>
    </source>
</evidence>
<evidence type="ECO:0000259" key="5">
    <source>
        <dbReference type="SMART" id="SM00906"/>
    </source>
</evidence>
<feature type="domain" description="Xylanolytic transcriptional activator regulatory" evidence="5">
    <location>
        <begin position="102"/>
        <end position="167"/>
    </location>
</feature>
<feature type="region of interest" description="Disordered" evidence="4">
    <location>
        <begin position="399"/>
        <end position="443"/>
    </location>
</feature>
<dbReference type="EMBL" id="NLAX01001623">
    <property type="protein sequence ID" value="PKS04896.1"/>
    <property type="molecule type" value="Genomic_DNA"/>
</dbReference>
<accession>A0A2N3MXJ9</accession>
<evidence type="ECO:0000256" key="1">
    <source>
        <dbReference type="ARBA" id="ARBA00023015"/>
    </source>
</evidence>
<keyword evidence="3" id="KW-0539">Nucleus</keyword>
<dbReference type="InterPro" id="IPR007219">
    <property type="entry name" value="XnlR_reg_dom"/>
</dbReference>
<dbReference type="VEuPathDB" id="FungiDB:jhhlp_008260"/>
<keyword evidence="2" id="KW-0804">Transcription</keyword>
<organism evidence="6 7">
    <name type="scientific">Lomentospora prolificans</name>
    <dbReference type="NCBI Taxonomy" id="41688"/>
    <lineage>
        <taxon>Eukaryota</taxon>
        <taxon>Fungi</taxon>
        <taxon>Dikarya</taxon>
        <taxon>Ascomycota</taxon>
        <taxon>Pezizomycotina</taxon>
        <taxon>Sordariomycetes</taxon>
        <taxon>Hypocreomycetidae</taxon>
        <taxon>Microascales</taxon>
        <taxon>Microascaceae</taxon>
        <taxon>Lomentospora</taxon>
    </lineage>
</organism>
<evidence type="ECO:0000313" key="6">
    <source>
        <dbReference type="EMBL" id="PKS04896.1"/>
    </source>
</evidence>
<proteinExistence type="predicted"/>
<dbReference type="GO" id="GO:0008270">
    <property type="term" value="F:zinc ion binding"/>
    <property type="evidence" value="ECO:0007669"/>
    <property type="project" value="InterPro"/>
</dbReference>
<dbReference type="AlphaFoldDB" id="A0A2N3MXJ9"/>
<feature type="compositionally biased region" description="Basic and acidic residues" evidence="4">
    <location>
        <begin position="399"/>
        <end position="408"/>
    </location>
</feature>
<protein>
    <recommendedName>
        <fullName evidence="5">Xylanolytic transcriptional activator regulatory domain-containing protein</fullName>
    </recommendedName>
</protein>
<name>A0A2N3MXJ9_9PEZI</name>
<dbReference type="CDD" id="cd12148">
    <property type="entry name" value="fungal_TF_MHR"/>
    <property type="match status" value="1"/>
</dbReference>
<evidence type="ECO:0000256" key="4">
    <source>
        <dbReference type="SAM" id="MobiDB-lite"/>
    </source>
</evidence>
<dbReference type="SMART" id="SM00906">
    <property type="entry name" value="Fungal_trans"/>
    <property type="match status" value="1"/>
</dbReference>
<evidence type="ECO:0000256" key="2">
    <source>
        <dbReference type="ARBA" id="ARBA00023163"/>
    </source>
</evidence>
<evidence type="ECO:0000313" key="7">
    <source>
        <dbReference type="Proteomes" id="UP000233524"/>
    </source>
</evidence>
<dbReference type="InParanoid" id="A0A2N3MXJ9"/>
<dbReference type="PANTHER" id="PTHR47840:SF1">
    <property type="entry name" value="ZN(II)2CYS6 TRANSCRIPTION FACTOR (EUROFUNG)"/>
    <property type="match status" value="1"/>
</dbReference>
<keyword evidence="1" id="KW-0805">Transcription regulation</keyword>
<dbReference type="GO" id="GO:0003677">
    <property type="term" value="F:DNA binding"/>
    <property type="evidence" value="ECO:0007669"/>
    <property type="project" value="InterPro"/>
</dbReference>
<dbReference type="Proteomes" id="UP000233524">
    <property type="component" value="Unassembled WGS sequence"/>
</dbReference>
<dbReference type="GO" id="GO:0006351">
    <property type="term" value="P:DNA-templated transcription"/>
    <property type="evidence" value="ECO:0007669"/>
    <property type="project" value="InterPro"/>
</dbReference>
<comment type="caution">
    <text evidence="6">The sequence shown here is derived from an EMBL/GenBank/DDBJ whole genome shotgun (WGS) entry which is preliminary data.</text>
</comment>
<dbReference type="STRING" id="41688.A0A2N3MXJ9"/>
<keyword evidence="7" id="KW-1185">Reference proteome</keyword>
<gene>
    <name evidence="6" type="ORF">jhhlp_008260</name>
</gene>
<dbReference type="PANTHER" id="PTHR47840">
    <property type="entry name" value="ZN(II)2CYS6 TRANSCRIPTION FACTOR (EUROFUNG)-RELATED"/>
    <property type="match status" value="1"/>
</dbReference>
<dbReference type="OrthoDB" id="5392779at2759"/>
<sequence>MSTIATKGFWWNSFRQKTRAITHSPVEGLIALATSNYTSEKPADVGLLVVAYARCLNDGKDLYALVEKLVISNLTYLASVEGMECLVLLAKSYTDMGQPRRAWLMWRRGLTIAQFLGFYLENKDETIQRVWWSIYHGDRFTSLLLGLPHGFSDTYYEVLVDDSVKGSMPAEHYFTLRCAMLAGRVIQRNIIPQKPSFAQSLVLDEEMEAIASALPREWWEVPVALPSSQVAIDSLRERMLLQFYYFHVRTYLHLPFIAPSAAPGGKSVVSRAIALDASRQMLKRFLLLRMDIAPGAPLFECKTSDFVGLTAAVILALCLYDVDSHGDSPKYESDWGLISAAKDIFEYEAQKNRCKMSGQCCATLNELFRARTPNLYDSRGPDLGDIFIPYFGKVSRNTDRHAAARNPKESGSSEPSVQPEISSPPAHAAMPPPEPELPFPQMDIPPFEYAGYEMGDILGAGRGLHELSGSNWEVNPWSDFLMDLDQDWDAFMNET</sequence>
<reference evidence="6 7" key="1">
    <citation type="journal article" date="2017" name="G3 (Bethesda)">
        <title>First Draft Genome Sequence of the Pathogenic Fungus Lomentospora prolificans (Formerly Scedosporium prolificans).</title>
        <authorList>
            <person name="Luo R."/>
            <person name="Zimin A."/>
            <person name="Workman R."/>
            <person name="Fan Y."/>
            <person name="Pertea G."/>
            <person name="Grossman N."/>
            <person name="Wear M.P."/>
            <person name="Jia B."/>
            <person name="Miller H."/>
            <person name="Casadevall A."/>
            <person name="Timp W."/>
            <person name="Zhang S.X."/>
            <person name="Salzberg S.L."/>
        </authorList>
    </citation>
    <scope>NUCLEOTIDE SEQUENCE [LARGE SCALE GENOMIC DNA]</scope>
    <source>
        <strain evidence="6 7">JHH-5317</strain>
    </source>
</reference>